<dbReference type="Gene3D" id="3.30.70.330">
    <property type="match status" value="1"/>
</dbReference>
<reference evidence="4" key="1">
    <citation type="submission" date="2022-04" db="EMBL/GenBank/DDBJ databases">
        <title>Carnegiea gigantea Genome sequencing and assembly v2.</title>
        <authorList>
            <person name="Copetti D."/>
            <person name="Sanderson M.J."/>
            <person name="Burquez A."/>
            <person name="Wojciechowski M.F."/>
        </authorList>
    </citation>
    <scope>NUCLEOTIDE SEQUENCE</scope>
    <source>
        <strain evidence="4">SGP5-SGP5p</strain>
        <tissue evidence="4">Aerial part</tissue>
    </source>
</reference>
<dbReference type="GO" id="GO:0003723">
    <property type="term" value="F:RNA binding"/>
    <property type="evidence" value="ECO:0007669"/>
    <property type="project" value="UniProtKB-UniRule"/>
</dbReference>
<keyword evidence="1" id="KW-0694">RNA-binding</keyword>
<comment type="caution">
    <text evidence="4">The sequence shown here is derived from an EMBL/GenBank/DDBJ whole genome shotgun (WGS) entry which is preliminary data.</text>
</comment>
<gene>
    <name evidence="4" type="ORF">Cgig2_015695</name>
</gene>
<sequence length="408" mass="46597">MAPSRENVRRGGRGRDARRREFTVFVDNLPQQLDQYGLKGIFRKAVRVNDVYIPFRKAKRMRKFSFVRFWSQGETTKGILMLNKKKNEFRDNSVEAKNLRFSQEDQQGSKILHVEVNSEFISWLNRSFVCTSDDPKDLGALARALISGCGQCTKIYSFCSFKFILTFPMVEQMEEALNNHQDLYLWFSQVKGCDKYEYCETRSDSFESARILIVTNILHTIYCDLILSIGDLGYRVLIREIGPTIQAIQTVQTSSSSSSMEAMDSNEGPEHHAYQPPSFGTNANDYANNVIDGTAFLQIALEDGDFPPQQLEGELSRPLDNSTPETLKKNKKVKTTYKRKLVASRRILTMQRKIKKILEGTHQLAKDALEIAKILGVLVIDKEDAAIKRITTSLKKERKARAEIRPEA</sequence>
<dbReference type="Proteomes" id="UP001153076">
    <property type="component" value="Unassembled WGS sequence"/>
</dbReference>
<dbReference type="EMBL" id="JAKOGI010001517">
    <property type="protein sequence ID" value="KAJ8425219.1"/>
    <property type="molecule type" value="Genomic_DNA"/>
</dbReference>
<name>A0A9Q1GTD3_9CARY</name>
<proteinExistence type="predicted"/>
<dbReference type="InterPro" id="IPR000504">
    <property type="entry name" value="RRM_dom"/>
</dbReference>
<accession>A0A9Q1GTD3</accession>
<evidence type="ECO:0000256" key="2">
    <source>
        <dbReference type="SAM" id="MobiDB-lite"/>
    </source>
</evidence>
<keyword evidence="5" id="KW-1185">Reference proteome</keyword>
<protein>
    <recommendedName>
        <fullName evidence="3">RRM domain-containing protein</fullName>
    </recommendedName>
</protein>
<evidence type="ECO:0000256" key="1">
    <source>
        <dbReference type="PROSITE-ProRule" id="PRU00176"/>
    </source>
</evidence>
<dbReference type="SMART" id="SM00360">
    <property type="entry name" value="RRM"/>
    <property type="match status" value="1"/>
</dbReference>
<evidence type="ECO:0000313" key="4">
    <source>
        <dbReference type="EMBL" id="KAJ8425219.1"/>
    </source>
</evidence>
<feature type="region of interest" description="Disordered" evidence="2">
    <location>
        <begin position="252"/>
        <end position="278"/>
    </location>
</feature>
<dbReference type="InterPro" id="IPR012677">
    <property type="entry name" value="Nucleotide-bd_a/b_plait_sf"/>
</dbReference>
<dbReference type="PROSITE" id="PS50102">
    <property type="entry name" value="RRM"/>
    <property type="match status" value="1"/>
</dbReference>
<dbReference type="SUPFAM" id="SSF54928">
    <property type="entry name" value="RNA-binding domain, RBD"/>
    <property type="match status" value="1"/>
</dbReference>
<feature type="domain" description="RRM" evidence="3">
    <location>
        <begin position="22"/>
        <end position="106"/>
    </location>
</feature>
<dbReference type="Pfam" id="PF00076">
    <property type="entry name" value="RRM_1"/>
    <property type="match status" value="1"/>
</dbReference>
<dbReference type="InterPro" id="IPR035979">
    <property type="entry name" value="RBD_domain_sf"/>
</dbReference>
<organism evidence="4 5">
    <name type="scientific">Carnegiea gigantea</name>
    <dbReference type="NCBI Taxonomy" id="171969"/>
    <lineage>
        <taxon>Eukaryota</taxon>
        <taxon>Viridiplantae</taxon>
        <taxon>Streptophyta</taxon>
        <taxon>Embryophyta</taxon>
        <taxon>Tracheophyta</taxon>
        <taxon>Spermatophyta</taxon>
        <taxon>Magnoliopsida</taxon>
        <taxon>eudicotyledons</taxon>
        <taxon>Gunneridae</taxon>
        <taxon>Pentapetalae</taxon>
        <taxon>Caryophyllales</taxon>
        <taxon>Cactineae</taxon>
        <taxon>Cactaceae</taxon>
        <taxon>Cactoideae</taxon>
        <taxon>Echinocereeae</taxon>
        <taxon>Carnegiea</taxon>
    </lineage>
</organism>
<evidence type="ECO:0000313" key="5">
    <source>
        <dbReference type="Proteomes" id="UP001153076"/>
    </source>
</evidence>
<evidence type="ECO:0000259" key="3">
    <source>
        <dbReference type="PROSITE" id="PS50102"/>
    </source>
</evidence>
<dbReference type="AlphaFoldDB" id="A0A9Q1GTD3"/>